<dbReference type="RefSeq" id="WP_168439660.1">
    <property type="nucleotide sequence ID" value="NZ_JAAXOU010000179.1"/>
</dbReference>
<evidence type="ECO:0000313" key="2">
    <source>
        <dbReference type="EMBL" id="NKY15473.1"/>
    </source>
</evidence>
<dbReference type="CDD" id="cd06587">
    <property type="entry name" value="VOC"/>
    <property type="match status" value="1"/>
</dbReference>
<dbReference type="PANTHER" id="PTHR35908">
    <property type="entry name" value="HYPOTHETICAL FUSION PROTEIN"/>
    <property type="match status" value="1"/>
</dbReference>
<keyword evidence="3" id="KW-1185">Reference proteome</keyword>
<dbReference type="InterPro" id="IPR041581">
    <property type="entry name" value="Glyoxalase_6"/>
</dbReference>
<dbReference type="InterPro" id="IPR037523">
    <property type="entry name" value="VOC_core"/>
</dbReference>
<dbReference type="PANTHER" id="PTHR35908:SF1">
    <property type="entry name" value="CONSERVED PROTEIN"/>
    <property type="match status" value="1"/>
</dbReference>
<dbReference type="Pfam" id="PF18029">
    <property type="entry name" value="Glyoxalase_6"/>
    <property type="match status" value="1"/>
</dbReference>
<gene>
    <name evidence="2" type="ORF">HGA06_15310</name>
</gene>
<feature type="domain" description="VOC" evidence="1">
    <location>
        <begin position="4"/>
        <end position="125"/>
    </location>
</feature>
<dbReference type="PROSITE" id="PS51819">
    <property type="entry name" value="VOC"/>
    <property type="match status" value="1"/>
</dbReference>
<dbReference type="InterPro" id="IPR029068">
    <property type="entry name" value="Glyas_Bleomycin-R_OHBP_Dase"/>
</dbReference>
<evidence type="ECO:0000313" key="3">
    <source>
        <dbReference type="Proteomes" id="UP000570003"/>
    </source>
</evidence>
<name>A0AA44IEL7_STRE0</name>
<protein>
    <submittedName>
        <fullName evidence="2">VOC family protein</fullName>
    </submittedName>
</protein>
<reference evidence="2 3" key="1">
    <citation type="submission" date="2020-04" db="EMBL/GenBank/DDBJ databases">
        <title>MicrobeNet Type strains.</title>
        <authorList>
            <person name="Nicholson A.C."/>
        </authorList>
    </citation>
    <scope>NUCLEOTIDE SEQUENCE [LARGE SCALE GENOMIC DNA]</scope>
    <source>
        <strain evidence="2 3">DSM 40738</strain>
    </source>
</reference>
<proteinExistence type="predicted"/>
<comment type="caution">
    <text evidence="2">The sequence shown here is derived from an EMBL/GenBank/DDBJ whole genome shotgun (WGS) entry which is preliminary data.</text>
</comment>
<sequence length="125" mass="13770">MIGRLQCVVLDCPDPLRLARFYEGVLGGAVNRPDPRWSLDGDWATLHLDDGRVLAFQRAADHRPPRWPDPEHPQQFHLDVGVDDLASARAAVLALGATVLEEGGPERSWTVCADPAGHPFCLVRE</sequence>
<dbReference type="Proteomes" id="UP000570003">
    <property type="component" value="Unassembled WGS sequence"/>
</dbReference>
<dbReference type="AlphaFoldDB" id="A0AA44IEL7"/>
<dbReference type="Gene3D" id="3.10.180.10">
    <property type="entry name" value="2,3-Dihydroxybiphenyl 1,2-Dioxygenase, domain 1"/>
    <property type="match status" value="1"/>
</dbReference>
<evidence type="ECO:0000259" key="1">
    <source>
        <dbReference type="PROSITE" id="PS51819"/>
    </source>
</evidence>
<dbReference type="SUPFAM" id="SSF54593">
    <property type="entry name" value="Glyoxalase/Bleomycin resistance protein/Dihydroxybiphenyl dioxygenase"/>
    <property type="match status" value="1"/>
</dbReference>
<dbReference type="EMBL" id="JAAXOU010000179">
    <property type="protein sequence ID" value="NKY15473.1"/>
    <property type="molecule type" value="Genomic_DNA"/>
</dbReference>
<organism evidence="2 3">
    <name type="scientific">Streptomyces somaliensis (strain ATCC 33201 / DSM 40738 / JCM 12659 / KCTC 9044 / NCTC 11332 / NRRL B-12077 / IP 733)</name>
    <dbReference type="NCBI Taxonomy" id="1134445"/>
    <lineage>
        <taxon>Bacteria</taxon>
        <taxon>Bacillati</taxon>
        <taxon>Actinomycetota</taxon>
        <taxon>Actinomycetes</taxon>
        <taxon>Kitasatosporales</taxon>
        <taxon>Streptomycetaceae</taxon>
        <taxon>Streptomyces</taxon>
    </lineage>
</organism>
<accession>A0AA44IEL7</accession>